<organism evidence="3 4">
    <name type="scientific">Kineosporia mesophila</name>
    <dbReference type="NCBI Taxonomy" id="566012"/>
    <lineage>
        <taxon>Bacteria</taxon>
        <taxon>Bacillati</taxon>
        <taxon>Actinomycetota</taxon>
        <taxon>Actinomycetes</taxon>
        <taxon>Kineosporiales</taxon>
        <taxon>Kineosporiaceae</taxon>
        <taxon>Kineosporia</taxon>
    </lineage>
</organism>
<dbReference type="PANTHER" id="PTHR34580">
    <property type="match status" value="1"/>
</dbReference>
<dbReference type="Proteomes" id="UP001501074">
    <property type="component" value="Unassembled WGS sequence"/>
</dbReference>
<dbReference type="PANTHER" id="PTHR34580:SF3">
    <property type="entry name" value="PROTEIN PAFB"/>
    <property type="match status" value="1"/>
</dbReference>
<dbReference type="EMBL" id="BAAAZO010000004">
    <property type="protein sequence ID" value="GAA3612850.1"/>
    <property type="molecule type" value="Genomic_DNA"/>
</dbReference>
<evidence type="ECO:0000313" key="3">
    <source>
        <dbReference type="EMBL" id="GAA3612850.1"/>
    </source>
</evidence>
<accession>A0ABP6ZPR4</accession>
<protein>
    <submittedName>
        <fullName evidence="3">WYL domain-containing protein</fullName>
    </submittedName>
</protein>
<gene>
    <name evidence="3" type="ORF">GCM10022223_31230</name>
</gene>
<comment type="caution">
    <text evidence="3">The sequence shown here is derived from an EMBL/GenBank/DDBJ whole genome shotgun (WGS) entry which is preliminary data.</text>
</comment>
<keyword evidence="4" id="KW-1185">Reference proteome</keyword>
<dbReference type="Pfam" id="PF25583">
    <property type="entry name" value="WCX"/>
    <property type="match status" value="1"/>
</dbReference>
<sequence length="342" mass="37377">MSSRRTERLLNLVICLAATRRWLTKEQIRAAVPQYADGDTAEAFDRMFERDKEDLRDLGIPVVTGTDERWFDDEPGYRIDRDDYALPPIELDAQELAVVGLASRVWQQAGLAGPAARALTKLTALGVDTDDAGAGLEPRIRTPEPAFGPLYAATRDRQAVSFSYRKPNGDLAVREVEPWAVASRNGRWYLIGNDRGRGAARVFRLSRIESDVKRRGRTGAYGVPESLDAQSMIGKHVPPVDDRVATVLLRTGRGAGLRRQVVASVPSAQRPGWDELQIRIGDAGMLAQSLAGLGPDAIALEPADLRGEVVRRLKGALATQAELAAPEQLITPEETIDVVSQP</sequence>
<dbReference type="RefSeq" id="WP_231482002.1">
    <property type="nucleotide sequence ID" value="NZ_BAAAZO010000004.1"/>
</dbReference>
<feature type="domain" description="WYL" evidence="1">
    <location>
        <begin position="146"/>
        <end position="210"/>
    </location>
</feature>
<dbReference type="InterPro" id="IPR057727">
    <property type="entry name" value="WCX_dom"/>
</dbReference>
<feature type="domain" description="WCX" evidence="2">
    <location>
        <begin position="245"/>
        <end position="317"/>
    </location>
</feature>
<dbReference type="InterPro" id="IPR026881">
    <property type="entry name" value="WYL_dom"/>
</dbReference>
<evidence type="ECO:0000313" key="4">
    <source>
        <dbReference type="Proteomes" id="UP001501074"/>
    </source>
</evidence>
<name>A0ABP6ZPR4_9ACTN</name>
<dbReference type="Pfam" id="PF13280">
    <property type="entry name" value="WYL"/>
    <property type="match status" value="1"/>
</dbReference>
<proteinExistence type="predicted"/>
<evidence type="ECO:0000259" key="1">
    <source>
        <dbReference type="Pfam" id="PF13280"/>
    </source>
</evidence>
<reference evidence="4" key="1">
    <citation type="journal article" date="2019" name="Int. J. Syst. Evol. Microbiol.">
        <title>The Global Catalogue of Microorganisms (GCM) 10K type strain sequencing project: providing services to taxonomists for standard genome sequencing and annotation.</title>
        <authorList>
            <consortium name="The Broad Institute Genomics Platform"/>
            <consortium name="The Broad Institute Genome Sequencing Center for Infectious Disease"/>
            <person name="Wu L."/>
            <person name="Ma J."/>
        </authorList>
    </citation>
    <scope>NUCLEOTIDE SEQUENCE [LARGE SCALE GENOMIC DNA]</scope>
    <source>
        <strain evidence="4">JCM 16902</strain>
    </source>
</reference>
<dbReference type="InterPro" id="IPR051534">
    <property type="entry name" value="CBASS_pafABC_assoc_protein"/>
</dbReference>
<evidence type="ECO:0000259" key="2">
    <source>
        <dbReference type="Pfam" id="PF25583"/>
    </source>
</evidence>
<dbReference type="PROSITE" id="PS52050">
    <property type="entry name" value="WYL"/>
    <property type="match status" value="1"/>
</dbReference>